<dbReference type="Pfam" id="PF05163">
    <property type="entry name" value="DinB"/>
    <property type="match status" value="1"/>
</dbReference>
<comment type="caution">
    <text evidence="3">The sequence shown here is derived from an EMBL/GenBank/DDBJ whole genome shotgun (WGS) entry which is preliminary data.</text>
</comment>
<evidence type="ECO:0000313" key="4">
    <source>
        <dbReference type="Proteomes" id="UP001500655"/>
    </source>
</evidence>
<dbReference type="Gene3D" id="1.20.120.450">
    <property type="entry name" value="dinb family like domain"/>
    <property type="match status" value="1"/>
</dbReference>
<protein>
    <recommendedName>
        <fullName evidence="5">DinB family protein</fullName>
    </recommendedName>
</protein>
<comment type="similarity">
    <text evidence="1">Belongs to the DinB family.</text>
</comment>
<organism evidence="3 4">
    <name type="scientific">Luedemannella helvata</name>
    <dbReference type="NCBI Taxonomy" id="349315"/>
    <lineage>
        <taxon>Bacteria</taxon>
        <taxon>Bacillati</taxon>
        <taxon>Actinomycetota</taxon>
        <taxon>Actinomycetes</taxon>
        <taxon>Micromonosporales</taxon>
        <taxon>Micromonosporaceae</taxon>
        <taxon>Luedemannella</taxon>
    </lineage>
</organism>
<gene>
    <name evidence="3" type="ORF">GCM10009681_07760</name>
</gene>
<dbReference type="SUPFAM" id="SSF109854">
    <property type="entry name" value="DinB/YfiT-like putative metalloenzymes"/>
    <property type="match status" value="1"/>
</dbReference>
<dbReference type="RefSeq" id="WP_344076870.1">
    <property type="nucleotide sequence ID" value="NZ_BAAALS010000003.1"/>
</dbReference>
<evidence type="ECO:0000256" key="2">
    <source>
        <dbReference type="ARBA" id="ARBA00022723"/>
    </source>
</evidence>
<dbReference type="InterPro" id="IPR034660">
    <property type="entry name" value="DinB/YfiT-like"/>
</dbReference>
<keyword evidence="2" id="KW-0479">Metal-binding</keyword>
<evidence type="ECO:0008006" key="5">
    <source>
        <dbReference type="Google" id="ProtNLM"/>
    </source>
</evidence>
<dbReference type="EMBL" id="BAAALS010000003">
    <property type="protein sequence ID" value="GAA1739438.1"/>
    <property type="molecule type" value="Genomic_DNA"/>
</dbReference>
<dbReference type="Proteomes" id="UP001500655">
    <property type="component" value="Unassembled WGS sequence"/>
</dbReference>
<evidence type="ECO:0000313" key="3">
    <source>
        <dbReference type="EMBL" id="GAA1739438.1"/>
    </source>
</evidence>
<sequence>MSDLDVLFEHHLWATRTLIEHCQTLTPEQLQSSSPGTYGAIVPTLIHIVAEDQRLLQRLTGESAEVVVTEGDDLTLERLHEIWLGQSERWRAVLKARETLDVTLPARGPWPEVPGARPLVLLEAIQHSNDHRTHVNTVLSVNNLPFPYLCGWMFWRSTGRVTAGS</sequence>
<proteinExistence type="inferred from homology"/>
<keyword evidence="4" id="KW-1185">Reference proteome</keyword>
<dbReference type="InterPro" id="IPR007837">
    <property type="entry name" value="DinB"/>
</dbReference>
<reference evidence="4" key="1">
    <citation type="journal article" date="2019" name="Int. J. Syst. Evol. Microbiol.">
        <title>The Global Catalogue of Microorganisms (GCM) 10K type strain sequencing project: providing services to taxonomists for standard genome sequencing and annotation.</title>
        <authorList>
            <consortium name="The Broad Institute Genomics Platform"/>
            <consortium name="The Broad Institute Genome Sequencing Center for Infectious Disease"/>
            <person name="Wu L."/>
            <person name="Ma J."/>
        </authorList>
    </citation>
    <scope>NUCLEOTIDE SEQUENCE [LARGE SCALE GENOMIC DNA]</scope>
    <source>
        <strain evidence="4">JCM 13249</strain>
    </source>
</reference>
<evidence type="ECO:0000256" key="1">
    <source>
        <dbReference type="ARBA" id="ARBA00008635"/>
    </source>
</evidence>
<accession>A0ABP4VVP5</accession>
<name>A0ABP4VVP5_9ACTN</name>